<organism evidence="2 3">
    <name type="scientific">Roseospira marina</name>
    <dbReference type="NCBI Taxonomy" id="140057"/>
    <lineage>
        <taxon>Bacteria</taxon>
        <taxon>Pseudomonadati</taxon>
        <taxon>Pseudomonadota</taxon>
        <taxon>Alphaproteobacteria</taxon>
        <taxon>Rhodospirillales</taxon>
        <taxon>Rhodospirillaceae</taxon>
        <taxon>Roseospira</taxon>
    </lineage>
</organism>
<dbReference type="OrthoDB" id="2065409at2"/>
<dbReference type="EMBL" id="VWPJ01000039">
    <property type="protein sequence ID" value="KAA5603229.1"/>
    <property type="molecule type" value="Genomic_DNA"/>
</dbReference>
<dbReference type="PANTHER" id="PTHR35004:SF7">
    <property type="entry name" value="INTEGRASE PROTEIN"/>
    <property type="match status" value="1"/>
</dbReference>
<keyword evidence="3" id="KW-1185">Reference proteome</keyword>
<evidence type="ECO:0000256" key="1">
    <source>
        <dbReference type="SAM" id="MobiDB-lite"/>
    </source>
</evidence>
<name>A0A5M6I626_9PROT</name>
<gene>
    <name evidence="2" type="ORF">F1188_19995</name>
</gene>
<evidence type="ECO:0000313" key="3">
    <source>
        <dbReference type="Proteomes" id="UP000324065"/>
    </source>
</evidence>
<evidence type="ECO:0000313" key="2">
    <source>
        <dbReference type="EMBL" id="KAA5603229.1"/>
    </source>
</evidence>
<dbReference type="Proteomes" id="UP000324065">
    <property type="component" value="Unassembled WGS sequence"/>
</dbReference>
<proteinExistence type="predicted"/>
<comment type="caution">
    <text evidence="2">The sequence shown here is derived from an EMBL/GenBank/DDBJ whole genome shotgun (WGS) entry which is preliminary data.</text>
</comment>
<feature type="region of interest" description="Disordered" evidence="1">
    <location>
        <begin position="66"/>
        <end position="85"/>
    </location>
</feature>
<dbReference type="PANTHER" id="PTHR35004">
    <property type="entry name" value="TRANSPOSASE RV3428C-RELATED"/>
    <property type="match status" value="1"/>
</dbReference>
<accession>A0A5M6I626</accession>
<dbReference type="AlphaFoldDB" id="A0A5M6I626"/>
<sequence length="85" mass="9155">MGETGAERVVWLFSFVLGHSGFLWGRLVPHQDLQTVLRCLAAAFTAIGGVPEQGLFDRMKTAVQGDEDRGAVDGPSFGCGCRDRS</sequence>
<reference evidence="2 3" key="1">
    <citation type="submission" date="2019-09" db="EMBL/GenBank/DDBJ databases">
        <title>Genome sequence of Roseospira marina, one of the more divergent members of the non-sulfur purple photosynthetic bacterial family, the Rhodospirillaceae.</title>
        <authorList>
            <person name="Meyer T."/>
            <person name="Kyndt J."/>
        </authorList>
    </citation>
    <scope>NUCLEOTIDE SEQUENCE [LARGE SCALE GENOMIC DNA]</scope>
    <source>
        <strain evidence="2 3">DSM 15113</strain>
    </source>
</reference>
<protein>
    <submittedName>
        <fullName evidence="2">Transposase family protein</fullName>
    </submittedName>
</protein>